<dbReference type="Proteomes" id="UP000218965">
    <property type="component" value="Chromosome"/>
</dbReference>
<evidence type="ECO:0000313" key="2">
    <source>
        <dbReference type="Proteomes" id="UP000218965"/>
    </source>
</evidence>
<reference evidence="2" key="1">
    <citation type="submission" date="2015-12" db="EMBL/GenBank/DDBJ databases">
        <authorList>
            <person name="Shamseldin A."/>
            <person name="Moawad H."/>
            <person name="Abd El-Rahim W.M."/>
            <person name="Sadowsky M.J."/>
        </authorList>
    </citation>
    <scope>NUCLEOTIDE SEQUENCE [LARGE SCALE GENOMIC DNA]</scope>
    <source>
        <strain evidence="2">JAM AC0309</strain>
    </source>
</reference>
<reference evidence="1 2" key="2">
    <citation type="submission" date="2016-01" db="EMBL/GenBank/DDBJ databases">
        <title>Microcella alkaliphila JAM AC0309 whole genome shotgun sequence.</title>
        <authorList>
            <person name="Kurata A."/>
            <person name="Hirose Y."/>
            <person name="Kishimoto N."/>
            <person name="Kobayashi T."/>
        </authorList>
    </citation>
    <scope>NUCLEOTIDE SEQUENCE [LARGE SCALE GENOMIC DNA]</scope>
    <source>
        <strain evidence="1 2">JAM AC0309</strain>
    </source>
</reference>
<name>A0A0U5BNP3_9MICO</name>
<sequence>MADGRTLAIPMPAVAPTGFEIDNAEAVHPVWDMVISEQNGRAQSIEDRMLMAILRAVHEGLNRVKPCATCTPEPSKESA</sequence>
<dbReference type="EMBL" id="AP017315">
    <property type="protein sequence ID" value="BAU32475.1"/>
    <property type="molecule type" value="Genomic_DNA"/>
</dbReference>
<gene>
    <name evidence="1" type="ORF">MalAC0309_1624</name>
</gene>
<organism evidence="1 2">
    <name type="scientific">Microcella alkaliphila</name>
    <dbReference type="NCBI Taxonomy" id="279828"/>
    <lineage>
        <taxon>Bacteria</taxon>
        <taxon>Bacillati</taxon>
        <taxon>Actinomycetota</taxon>
        <taxon>Actinomycetes</taxon>
        <taxon>Micrococcales</taxon>
        <taxon>Microbacteriaceae</taxon>
        <taxon>Microcella</taxon>
    </lineage>
</organism>
<protein>
    <submittedName>
        <fullName evidence="1">Ribonuclease P/MRP protein subunit POP5</fullName>
    </submittedName>
</protein>
<dbReference type="KEGG" id="malk:MalAC0309_1624"/>
<evidence type="ECO:0000313" key="1">
    <source>
        <dbReference type="EMBL" id="BAU32475.1"/>
    </source>
</evidence>
<accession>A0A0U5BNP3</accession>
<dbReference type="AlphaFoldDB" id="A0A0U5BNP3"/>
<dbReference type="RefSeq" id="WP_096421683.1">
    <property type="nucleotide sequence ID" value="NZ_AP017315.1"/>
</dbReference>
<proteinExistence type="predicted"/>